<dbReference type="Pfam" id="PF00027">
    <property type="entry name" value="cNMP_binding"/>
    <property type="match status" value="1"/>
</dbReference>
<dbReference type="SUPFAM" id="SSF51206">
    <property type="entry name" value="cAMP-binding domain-like"/>
    <property type="match status" value="1"/>
</dbReference>
<dbReference type="PROSITE" id="PS50042">
    <property type="entry name" value="CNMP_BINDING_3"/>
    <property type="match status" value="1"/>
</dbReference>
<dbReference type="RefSeq" id="WP_264207025.1">
    <property type="nucleotide sequence ID" value="NZ_JAOZEW010000015.1"/>
</dbReference>
<dbReference type="InterPro" id="IPR000595">
    <property type="entry name" value="cNMP-bd_dom"/>
</dbReference>
<feature type="domain" description="Cyclic nucleotide-binding" evidence="1">
    <location>
        <begin position="7"/>
        <end position="110"/>
    </location>
</feature>
<reference evidence="2" key="1">
    <citation type="submission" date="2022-10" db="EMBL/GenBank/DDBJ databases">
        <title>Two novel species of Flavobacterium.</title>
        <authorList>
            <person name="Liu Q."/>
            <person name="Xin Y.-H."/>
        </authorList>
    </citation>
    <scope>NUCLEOTIDE SEQUENCE</scope>
    <source>
        <strain evidence="2">LS1R49</strain>
    </source>
</reference>
<dbReference type="InterPro" id="IPR014710">
    <property type="entry name" value="RmlC-like_jellyroll"/>
</dbReference>
<dbReference type="AlphaFoldDB" id="A0A9X2ZHQ9"/>
<evidence type="ECO:0000313" key="2">
    <source>
        <dbReference type="EMBL" id="MCV9928922.1"/>
    </source>
</evidence>
<evidence type="ECO:0000259" key="1">
    <source>
        <dbReference type="PROSITE" id="PS50042"/>
    </source>
</evidence>
<dbReference type="CDD" id="cd00038">
    <property type="entry name" value="CAP_ED"/>
    <property type="match status" value="1"/>
</dbReference>
<dbReference type="InterPro" id="IPR018490">
    <property type="entry name" value="cNMP-bd_dom_sf"/>
</dbReference>
<keyword evidence="3" id="KW-1185">Reference proteome</keyword>
<protein>
    <submittedName>
        <fullName evidence="2">Crp/Fnr family transcriptional regulator</fullName>
    </submittedName>
</protein>
<name>A0A9X2ZHQ9_9FLAO</name>
<sequence length="186" mass="21612">MKSIFQSLQILPSDELDKLDGLITKKKLKKGDFLIQESQISKEIVLIKSGALRSFYINNEGEEITNCITFENEFMAAFASFITQKPTEENIQALFDTELEVISHADIENLYENSIHWQKVGRIIAEMQYINLEQRILSFQKLTGKERYETLFKNHPNYIQLIPLQYLASFLGVTPRHLSRIRKAIL</sequence>
<evidence type="ECO:0000313" key="3">
    <source>
        <dbReference type="Proteomes" id="UP001151079"/>
    </source>
</evidence>
<organism evidence="2 3">
    <name type="scientific">Flavobacterium shii</name>
    <dbReference type="NCBI Taxonomy" id="2987687"/>
    <lineage>
        <taxon>Bacteria</taxon>
        <taxon>Pseudomonadati</taxon>
        <taxon>Bacteroidota</taxon>
        <taxon>Flavobacteriia</taxon>
        <taxon>Flavobacteriales</taxon>
        <taxon>Flavobacteriaceae</taxon>
        <taxon>Flavobacterium</taxon>
    </lineage>
</organism>
<gene>
    <name evidence="2" type="ORF">OIU83_14720</name>
</gene>
<proteinExistence type="predicted"/>
<dbReference type="Proteomes" id="UP001151079">
    <property type="component" value="Unassembled WGS sequence"/>
</dbReference>
<accession>A0A9X2ZHQ9</accession>
<dbReference type="Gene3D" id="2.60.120.10">
    <property type="entry name" value="Jelly Rolls"/>
    <property type="match status" value="1"/>
</dbReference>
<comment type="caution">
    <text evidence="2">The sequence shown here is derived from an EMBL/GenBank/DDBJ whole genome shotgun (WGS) entry which is preliminary data.</text>
</comment>
<dbReference type="EMBL" id="JAOZEW010000015">
    <property type="protein sequence ID" value="MCV9928922.1"/>
    <property type="molecule type" value="Genomic_DNA"/>
</dbReference>